<evidence type="ECO:0000313" key="1">
    <source>
        <dbReference type="EMBL" id="PIR71789.1"/>
    </source>
</evidence>
<dbReference type="AlphaFoldDB" id="A0A2H0TJQ5"/>
<sequence length="125" mass="14213">MNTEKIIKIVNQIQAGLDEIKREFGSSEDFVAEAKKNKPKLSGKKKSKGIDLTQPIKKLYDDKFFSDSKTDLDAKDKLELDLLTEKSPKRSSIVNVLRKMVKDGLLTRDKILKGKRTIIGYKNKS</sequence>
<name>A0A2H0TJQ5_9BACT</name>
<accession>A0A2H0TJQ5</accession>
<proteinExistence type="predicted"/>
<comment type="caution">
    <text evidence="1">The sequence shown here is derived from an EMBL/GenBank/DDBJ whole genome shotgun (WGS) entry which is preliminary data.</text>
</comment>
<dbReference type="Proteomes" id="UP000228909">
    <property type="component" value="Unassembled WGS sequence"/>
</dbReference>
<evidence type="ECO:0000313" key="2">
    <source>
        <dbReference type="Proteomes" id="UP000228909"/>
    </source>
</evidence>
<dbReference type="EMBL" id="PFCK01000016">
    <property type="protein sequence ID" value="PIR71789.1"/>
    <property type="molecule type" value="Genomic_DNA"/>
</dbReference>
<organism evidence="1 2">
    <name type="scientific">Candidatus Nealsonbacteria bacterium CG10_big_fil_rev_8_21_14_0_10_37_25</name>
    <dbReference type="NCBI Taxonomy" id="1974711"/>
    <lineage>
        <taxon>Bacteria</taxon>
        <taxon>Candidatus Nealsoniibacteriota</taxon>
    </lineage>
</organism>
<protein>
    <submittedName>
        <fullName evidence="1">Uncharacterized protein</fullName>
    </submittedName>
</protein>
<gene>
    <name evidence="1" type="ORF">COU43_00555</name>
</gene>
<reference evidence="2" key="1">
    <citation type="submission" date="2017-09" db="EMBL/GenBank/DDBJ databases">
        <title>Depth-based differentiation of microbial function through sediment-hosted aquifers and enrichment of novel symbionts in the deep terrestrial subsurface.</title>
        <authorList>
            <person name="Probst A.J."/>
            <person name="Ladd B."/>
            <person name="Jarett J.K."/>
            <person name="Geller-Mcgrath D.E."/>
            <person name="Sieber C.M.K."/>
            <person name="Emerson J.B."/>
            <person name="Anantharaman K."/>
            <person name="Thomas B.C."/>
            <person name="Malmstrom R."/>
            <person name="Stieglmeier M."/>
            <person name="Klingl A."/>
            <person name="Woyke T."/>
            <person name="Ryan C.M."/>
            <person name="Banfield J.F."/>
        </authorList>
    </citation>
    <scope>NUCLEOTIDE SEQUENCE [LARGE SCALE GENOMIC DNA]</scope>
</reference>